<evidence type="ECO:0000313" key="2">
    <source>
        <dbReference type="EMBL" id="SBT35454.1"/>
    </source>
</evidence>
<dbReference type="EMBL" id="FLRD01000078">
    <property type="protein sequence ID" value="SBT35019.1"/>
    <property type="molecule type" value="Genomic_DNA"/>
</dbReference>
<keyword evidence="4" id="KW-1185">Reference proteome</keyword>
<protein>
    <submittedName>
        <fullName evidence="2">Uncharacterized protein</fullName>
    </submittedName>
</protein>
<dbReference type="Pfam" id="PF10036">
    <property type="entry name" value="RLL"/>
    <property type="match status" value="1"/>
</dbReference>
<accession>A0A1A8YVI1</accession>
<reference evidence="3 4" key="1">
    <citation type="submission" date="2016-05" db="EMBL/GenBank/DDBJ databases">
        <authorList>
            <person name="Naeem Raeece"/>
        </authorList>
    </citation>
    <scope>NUCLEOTIDE SEQUENCE [LARGE SCALE GENOMIC DNA]</scope>
</reference>
<proteinExistence type="predicted"/>
<organism evidence="2 3">
    <name type="scientific">Plasmodium ovale wallikeri</name>
    <dbReference type="NCBI Taxonomy" id="864142"/>
    <lineage>
        <taxon>Eukaryota</taxon>
        <taxon>Sar</taxon>
        <taxon>Alveolata</taxon>
        <taxon>Apicomplexa</taxon>
        <taxon>Aconoidasida</taxon>
        <taxon>Haemosporida</taxon>
        <taxon>Plasmodiidae</taxon>
        <taxon>Plasmodium</taxon>
        <taxon>Plasmodium (Plasmodium)</taxon>
    </lineage>
</organism>
<sequence length="390" mass="46624">MKNGIKGTFHFILLKKECRHFLRLKLRKDLKVHPLPFDRRAFRIHFLISPPRVQVYTCVDVICPACPYKDVSHHFSVLILHLFHLTTLQYSFALLNMNSLERKLKLLKYENYDLGKDDFFYIILKMEEEKIRLYKPKEREKINYEKEKNYVEHILKYLKKLNINTANINKTNIHDMDVRMYILNNLTTLALVDEYKDLVSYDEEDTQENVQDAANCTEDTDTQYLVNNLDYDDSSNNTKGNSQTKDDSLENFFELNYLHGLEKEEMNMQRKKLKVLIDKINEIYKQNNIPLLNCNTCDDENELSNVTSALHLIKEKLKNKEKTHNEDYETLFNFNIKVQNNELKDFVYIIRYMFNEKLRERKEHVKDILNELQILTYNPVIDIKQGKVGR</sequence>
<name>A0A1A8YVI1_PLAOA</name>
<dbReference type="AlphaFoldDB" id="A0A1A8YVI1"/>
<dbReference type="Proteomes" id="UP000078550">
    <property type="component" value="Unassembled WGS sequence"/>
</dbReference>
<evidence type="ECO:0000313" key="4">
    <source>
        <dbReference type="Proteomes" id="UP000078555"/>
    </source>
</evidence>
<evidence type="ECO:0000313" key="1">
    <source>
        <dbReference type="EMBL" id="SBT35019.1"/>
    </source>
</evidence>
<dbReference type="InterPro" id="IPR019265">
    <property type="entry name" value="RTRAF"/>
</dbReference>
<evidence type="ECO:0000313" key="3">
    <source>
        <dbReference type="Proteomes" id="UP000078550"/>
    </source>
</evidence>
<gene>
    <name evidence="1" type="ORF">POVWA1_025260</name>
    <name evidence="2" type="ORF">POVWA2_025080</name>
</gene>
<dbReference type="Proteomes" id="UP000078555">
    <property type="component" value="Unassembled WGS sequence"/>
</dbReference>
<reference evidence="2" key="2">
    <citation type="submission" date="2016-05" db="EMBL/GenBank/DDBJ databases">
        <authorList>
            <person name="Lavstsen T."/>
            <person name="Jespersen J.S."/>
        </authorList>
    </citation>
    <scope>NUCLEOTIDE SEQUENCE [LARGE SCALE GENOMIC DNA]</scope>
</reference>
<dbReference type="EMBL" id="FLRE01000102">
    <property type="protein sequence ID" value="SBT35454.1"/>
    <property type="molecule type" value="Genomic_DNA"/>
</dbReference>